<dbReference type="PANTHER" id="PTHR11106:SF27">
    <property type="entry name" value="MACRO DOMAIN-CONTAINING PROTEIN"/>
    <property type="match status" value="1"/>
</dbReference>
<dbReference type="AlphaFoldDB" id="A0A2L0IEK7"/>
<sequence>MHNRLRIMRGDITRLEVDAIVNAANSSLLGGGGVDGAIHRAAGPALLAECRHLAATRGGCPTGEAVLTGAGNLPARAVIHTVGPVWRGGQQGEAELLANAWRNSLRLAAENRFATIAFPAISTGIYGYPKAAAATIALRTINDFFLHHDYPQEVWLVCFDEEMYHLYQQQSEQSHDARGTQGE</sequence>
<feature type="domain" description="Macro" evidence="1">
    <location>
        <begin position="1"/>
        <end position="175"/>
    </location>
</feature>
<dbReference type="GO" id="GO:0061463">
    <property type="term" value="F:O-acetyl-ADP-ribose deacetylase activity"/>
    <property type="evidence" value="ECO:0007669"/>
    <property type="project" value="TreeGrafter"/>
</dbReference>
<dbReference type="KEGG" id="pgz:C2E15_08085"/>
<dbReference type="PROSITE" id="PS51154">
    <property type="entry name" value="MACRO"/>
    <property type="match status" value="1"/>
</dbReference>
<accession>A0A2L0IEK7</accession>
<dbReference type="SUPFAM" id="SSF52949">
    <property type="entry name" value="Macro domain-like"/>
    <property type="match status" value="1"/>
</dbReference>
<dbReference type="NCBIfam" id="NF001664">
    <property type="entry name" value="PRK00431.1-6"/>
    <property type="match status" value="1"/>
</dbReference>
<gene>
    <name evidence="2" type="ORF">C2E15_08085</name>
</gene>
<evidence type="ECO:0000313" key="3">
    <source>
        <dbReference type="Proteomes" id="UP000238365"/>
    </source>
</evidence>
<name>A0A2L0IEK7_9GAMM</name>
<keyword evidence="3" id="KW-1185">Reference proteome</keyword>
<dbReference type="EMBL" id="CP026377">
    <property type="protein sequence ID" value="AUX93041.1"/>
    <property type="molecule type" value="Genomic_DNA"/>
</dbReference>
<dbReference type="PANTHER" id="PTHR11106">
    <property type="entry name" value="GANGLIOSIDE INDUCED DIFFERENTIATION ASSOCIATED PROTEIN 2-RELATED"/>
    <property type="match status" value="1"/>
</dbReference>
<evidence type="ECO:0000259" key="1">
    <source>
        <dbReference type="PROSITE" id="PS51154"/>
    </source>
</evidence>
<dbReference type="Pfam" id="PF01661">
    <property type="entry name" value="Macro"/>
    <property type="match status" value="1"/>
</dbReference>
<dbReference type="InterPro" id="IPR002589">
    <property type="entry name" value="Macro_dom"/>
</dbReference>
<dbReference type="RefSeq" id="WP_104956911.1">
    <property type="nucleotide sequence ID" value="NZ_CP026377.1"/>
</dbReference>
<proteinExistence type="predicted"/>
<dbReference type="CDD" id="cd02908">
    <property type="entry name" value="Macro_OAADPr_deacetylase"/>
    <property type="match status" value="1"/>
</dbReference>
<evidence type="ECO:0000313" key="2">
    <source>
        <dbReference type="EMBL" id="AUX93041.1"/>
    </source>
</evidence>
<dbReference type="SMART" id="SM00506">
    <property type="entry name" value="A1pp"/>
    <property type="match status" value="1"/>
</dbReference>
<organism evidence="2 3">
    <name type="scientific">Mixta gaviniae</name>
    <dbReference type="NCBI Taxonomy" id="665914"/>
    <lineage>
        <taxon>Bacteria</taxon>
        <taxon>Pseudomonadati</taxon>
        <taxon>Pseudomonadota</taxon>
        <taxon>Gammaproteobacteria</taxon>
        <taxon>Enterobacterales</taxon>
        <taxon>Erwiniaceae</taxon>
        <taxon>Mixta</taxon>
    </lineage>
</organism>
<dbReference type="InterPro" id="IPR043472">
    <property type="entry name" value="Macro_dom-like"/>
</dbReference>
<reference evidence="2 3" key="1">
    <citation type="submission" date="2018-01" db="EMBL/GenBank/DDBJ databases">
        <title>Complete and assembled Genome of Pantoea gaviniae DSM22758T.</title>
        <authorList>
            <person name="Stevens M.J.A."/>
            <person name="Zurfluh K."/>
            <person name="Stephan R."/>
        </authorList>
    </citation>
    <scope>NUCLEOTIDE SEQUENCE [LARGE SCALE GENOMIC DNA]</scope>
    <source>
        <strain evidence="2 3">DSM 22758</strain>
    </source>
</reference>
<protein>
    <submittedName>
        <fullName evidence="2">O-acetyl-ADP-ribose deacetylase</fullName>
    </submittedName>
</protein>
<dbReference type="Proteomes" id="UP000238365">
    <property type="component" value="Chromosome"/>
</dbReference>
<dbReference type="Gene3D" id="3.40.220.10">
    <property type="entry name" value="Leucine Aminopeptidase, subunit E, domain 1"/>
    <property type="match status" value="1"/>
</dbReference>